<feature type="signal peptide" evidence="1">
    <location>
        <begin position="1"/>
        <end position="30"/>
    </location>
</feature>
<evidence type="ECO:0008006" key="4">
    <source>
        <dbReference type="Google" id="ProtNLM"/>
    </source>
</evidence>
<dbReference type="PROSITE" id="PS51257">
    <property type="entry name" value="PROKAR_LIPOPROTEIN"/>
    <property type="match status" value="1"/>
</dbReference>
<reference evidence="2" key="2">
    <citation type="submission" date="2020-09" db="EMBL/GenBank/DDBJ databases">
        <authorList>
            <person name="Sun Q."/>
            <person name="Zhou Y."/>
        </authorList>
    </citation>
    <scope>NUCLEOTIDE SEQUENCE</scope>
    <source>
        <strain evidence="2">CGMCC 1.15322</strain>
    </source>
</reference>
<dbReference type="Proteomes" id="UP000620596">
    <property type="component" value="Unassembled WGS sequence"/>
</dbReference>
<dbReference type="EMBL" id="BMIG01000001">
    <property type="protein sequence ID" value="GGA86897.1"/>
    <property type="molecule type" value="Genomic_DNA"/>
</dbReference>
<keyword evidence="1" id="KW-0732">Signal</keyword>
<dbReference type="AlphaFoldDB" id="A0A916WCQ5"/>
<evidence type="ECO:0000313" key="2">
    <source>
        <dbReference type="EMBL" id="GGA86897.1"/>
    </source>
</evidence>
<gene>
    <name evidence="2" type="ORF">GCM10011496_04450</name>
</gene>
<dbReference type="RefSeq" id="WP_188706114.1">
    <property type="nucleotide sequence ID" value="NZ_BMIG01000001.1"/>
</dbReference>
<proteinExistence type="predicted"/>
<evidence type="ECO:0000313" key="3">
    <source>
        <dbReference type="Proteomes" id="UP000620596"/>
    </source>
</evidence>
<dbReference type="PANTHER" id="PTHR35567">
    <property type="entry name" value="MALATE DEHYDROGENASE (AFU_ORTHOLOGUE AFUA_2G13800)"/>
    <property type="match status" value="1"/>
</dbReference>
<name>A0A916WCQ5_9BURK</name>
<organism evidence="2 3">
    <name type="scientific">Polaromonas eurypsychrophila</name>
    <dbReference type="NCBI Taxonomy" id="1614635"/>
    <lineage>
        <taxon>Bacteria</taxon>
        <taxon>Pseudomonadati</taxon>
        <taxon>Pseudomonadota</taxon>
        <taxon>Betaproteobacteria</taxon>
        <taxon>Burkholderiales</taxon>
        <taxon>Comamonadaceae</taxon>
        <taxon>Polaromonas</taxon>
    </lineage>
</organism>
<comment type="caution">
    <text evidence="2">The sequence shown here is derived from an EMBL/GenBank/DDBJ whole genome shotgun (WGS) entry which is preliminary data.</text>
</comment>
<dbReference type="InterPro" id="IPR021851">
    <property type="entry name" value="DUF3455"/>
</dbReference>
<dbReference type="PANTHER" id="PTHR35567:SF1">
    <property type="entry name" value="CONSERVED FUNGAL PROTEIN (AFU_ORTHOLOGUE AFUA_1G14230)"/>
    <property type="match status" value="1"/>
</dbReference>
<evidence type="ECO:0000256" key="1">
    <source>
        <dbReference type="SAM" id="SignalP"/>
    </source>
</evidence>
<feature type="chain" id="PRO_5037018738" description="DUF3455 domain-containing protein" evidence="1">
    <location>
        <begin position="31"/>
        <end position="193"/>
    </location>
</feature>
<protein>
    <recommendedName>
        <fullName evidence="4">DUF3455 domain-containing protein</fullName>
    </recommendedName>
</protein>
<keyword evidence="3" id="KW-1185">Reference proteome</keyword>
<dbReference type="Pfam" id="PF11937">
    <property type="entry name" value="DUF3455"/>
    <property type="match status" value="1"/>
</dbReference>
<reference evidence="2" key="1">
    <citation type="journal article" date="2014" name="Int. J. Syst. Evol. Microbiol.">
        <title>Complete genome sequence of Corynebacterium casei LMG S-19264T (=DSM 44701T), isolated from a smear-ripened cheese.</title>
        <authorList>
            <consortium name="US DOE Joint Genome Institute (JGI-PGF)"/>
            <person name="Walter F."/>
            <person name="Albersmeier A."/>
            <person name="Kalinowski J."/>
            <person name="Ruckert C."/>
        </authorList>
    </citation>
    <scope>NUCLEOTIDE SEQUENCE</scope>
    <source>
        <strain evidence="2">CGMCC 1.15322</strain>
    </source>
</reference>
<sequence length="193" mass="20585">MKSTNTQFRTAGKSLLCTTLMIGGTALIMAACSSAPPLPKMYSQDRLPQAVMVPAGHQVVLETRATGILNYECKPTATGPYGWVLVSPQANLLDRTGKDVVAYSGPPATWKHIDGSSVVGTQVSVAPNGEYTLPLQLARAEPSMGTGALQNISFIQRVNTKGGVEKTKPCAALNTGEKLTLPYQADYIFWRQG</sequence>
<accession>A0A916WCQ5</accession>